<feature type="region of interest" description="Disordered" evidence="1">
    <location>
        <begin position="570"/>
        <end position="598"/>
    </location>
</feature>
<dbReference type="AlphaFoldDB" id="F9WBN8"/>
<organism evidence="2 3">
    <name type="scientific">Trypanosoma congolense (strain IL3000)</name>
    <dbReference type="NCBI Taxonomy" id="1068625"/>
    <lineage>
        <taxon>Eukaryota</taxon>
        <taxon>Discoba</taxon>
        <taxon>Euglenozoa</taxon>
        <taxon>Kinetoplastea</taxon>
        <taxon>Metakinetoplastina</taxon>
        <taxon>Trypanosomatida</taxon>
        <taxon>Trypanosomatidae</taxon>
        <taxon>Trypanosoma</taxon>
        <taxon>Nannomonas</taxon>
    </lineage>
</organism>
<feature type="compositionally biased region" description="Basic and acidic residues" evidence="1">
    <location>
        <begin position="408"/>
        <end position="417"/>
    </location>
</feature>
<accession>F9WBN8</accession>
<feature type="compositionally biased region" description="Polar residues" evidence="1">
    <location>
        <begin position="394"/>
        <end position="405"/>
    </location>
</feature>
<evidence type="ECO:0000256" key="1">
    <source>
        <dbReference type="SAM" id="MobiDB-lite"/>
    </source>
</evidence>
<feature type="compositionally biased region" description="Basic and acidic residues" evidence="1">
    <location>
        <begin position="663"/>
        <end position="679"/>
    </location>
</feature>
<feature type="compositionally biased region" description="Polar residues" evidence="1">
    <location>
        <begin position="477"/>
        <end position="491"/>
    </location>
</feature>
<comment type="caution">
    <text evidence="2">The sequence shown here is derived from an EMBL/GenBank/DDBJ whole genome shotgun (WGS) entry which is preliminary data.</text>
</comment>
<reference evidence="3" key="1">
    <citation type="submission" date="2011-07" db="EMBL/GenBank/DDBJ databases">
        <title>Divergent evolution of antigenic variation in African trypanosomes.</title>
        <authorList>
            <person name="Jackson A.P."/>
            <person name="Berry A."/>
            <person name="Allison H.C."/>
            <person name="Burton P."/>
            <person name="Anderson J."/>
            <person name="Aslett M."/>
            <person name="Brown R."/>
            <person name="Corton N."/>
            <person name="Harris D."/>
            <person name="Hauser H."/>
            <person name="Gamble J."/>
            <person name="Gilderthorp R."/>
            <person name="McQuillan J."/>
            <person name="Quail M.A."/>
            <person name="Sanders M."/>
            <person name="Van Tonder A."/>
            <person name="Ginger M.L."/>
            <person name="Donelson J.E."/>
            <person name="Field M.C."/>
            <person name="Barry J.D."/>
            <person name="Berriman M."/>
            <person name="Hertz-Fowler C."/>
        </authorList>
    </citation>
    <scope>NUCLEOTIDE SEQUENCE [LARGE SCALE GENOMIC DNA]</scope>
    <source>
        <strain evidence="3">IL3000</strain>
    </source>
</reference>
<feature type="compositionally biased region" description="Basic and acidic residues" evidence="1">
    <location>
        <begin position="256"/>
        <end position="266"/>
    </location>
</feature>
<feature type="region of interest" description="Disordered" evidence="1">
    <location>
        <begin position="243"/>
        <end position="272"/>
    </location>
</feature>
<gene>
    <name evidence="2" type="ORF">TCIL3000_0_52670</name>
</gene>
<feature type="region of interest" description="Disordered" evidence="1">
    <location>
        <begin position="387"/>
        <end position="491"/>
    </location>
</feature>
<reference evidence="2 3" key="2">
    <citation type="journal article" date="2012" name="Proc. Natl. Acad. Sci. U.S.A.">
        <title>Antigenic diversity is generated by distinct evolutionary mechanisms in African trypanosome species.</title>
        <authorList>
            <person name="Jackson A.P."/>
            <person name="Berry A."/>
            <person name="Aslett M."/>
            <person name="Allison H.C."/>
            <person name="Burton P."/>
            <person name="Vavrova-Anderson J."/>
            <person name="Brown R."/>
            <person name="Browne H."/>
            <person name="Corton N."/>
            <person name="Hauser H."/>
            <person name="Gamble J."/>
            <person name="Gilderthorp R."/>
            <person name="Marcello L."/>
            <person name="McQuillan J."/>
            <person name="Otto T.D."/>
            <person name="Quail M.A."/>
            <person name="Sanders M.J."/>
            <person name="van Tonder A."/>
            <person name="Ginger M.L."/>
            <person name="Field M.C."/>
            <person name="Barry J.D."/>
            <person name="Hertz-Fowler C."/>
            <person name="Berriman M."/>
        </authorList>
    </citation>
    <scope>NUCLEOTIDE SEQUENCE [LARGE SCALE GENOMIC DNA]</scope>
    <source>
        <strain evidence="2 3">IL3000</strain>
    </source>
</reference>
<protein>
    <submittedName>
        <fullName evidence="2">WGS project CAEQ00000000 data, annotated contig 2125</fullName>
    </submittedName>
</protein>
<sequence length="762" mass="82817">MFVWAAAEMLERRKRGASSLYHCMPPFHGSGKMMYGLNMLQQCYLRCGRCSGNLVSQADSHVSRDTCWRCGYLVCSSCRDCSSQFQHLWTCCICAKQLSFAWLFGKTAHGLDLLLSVAEYVEPDTLHVLSDVFGSAKVRNLLYHKATVVESSAASPEKIVQQSPLSPQLLTPETCGEDSPSLKFASQPRHGAGVATGKACTRRVIRRPRSEERQRHSVSVWKDRKPLISSLIHSAFPERQVKSIKGANSNSSCTSKPDRPQGKKVVEASGSTVRKTGASIALDLSHTQETHHRQGSDAEERLNSQFLRSDAATLGPPCAKHCQGSGTNMLQEWGVVRSAGDSPPPRFPNFSKFLDGPEGLRVRSSSPHVLEVGQPLKERVSSARGCHDLVTLGSPGSSPTATASLGLSRRERSDRSPPRSYTNFSESRLVESNVRRRLGSQSGLQPAESKAMAGPSCYQRSSRAGCTRPSLGKGSRPITNSRTSAADSATGANMYDSSCDGRRGSHPRRMNLGWTWDILDVNNNLKGRKWFKNAMAVTRNNAKLSHLTLLRTPISDATASGKVREAFCGRTLKTPQGSRKDDQAGVKNPDPSGPSVFKEAPIARRFGNRIGAQSPHRVLAPAAPSVSSELQGGVSPSTCATSILRSRSDPKSSPKSSRRGRHASMDRRQWASVTGDHETSPGPSVRCVLYSKLVSEDDGSCRGSALGADTKPTKGRAKRRHCKASSVSVPAVIHVARERRVSNVSKKEVYPTRKIIPSTKPP</sequence>
<feature type="compositionally biased region" description="Polar residues" evidence="1">
    <location>
        <begin position="246"/>
        <end position="255"/>
    </location>
</feature>
<name>F9WBN8_TRYCI</name>
<feature type="compositionally biased region" description="Polar residues" evidence="1">
    <location>
        <begin position="159"/>
        <end position="171"/>
    </location>
</feature>
<feature type="compositionally biased region" description="Polar residues" evidence="1">
    <location>
        <begin position="625"/>
        <end position="644"/>
    </location>
</feature>
<feature type="compositionally biased region" description="Basic and acidic residues" evidence="1">
    <location>
        <begin position="208"/>
        <end position="220"/>
    </location>
</feature>
<proteinExistence type="predicted"/>
<evidence type="ECO:0000313" key="3">
    <source>
        <dbReference type="Proteomes" id="UP000000702"/>
    </source>
</evidence>
<evidence type="ECO:0000313" key="2">
    <source>
        <dbReference type="EMBL" id="CCD14671.1"/>
    </source>
</evidence>
<feature type="region of interest" description="Disordered" evidence="1">
    <location>
        <begin position="159"/>
        <end position="220"/>
    </location>
</feature>
<dbReference type="EMBL" id="CAEQ01001603">
    <property type="protein sequence ID" value="CCD14671.1"/>
    <property type="molecule type" value="Genomic_DNA"/>
</dbReference>
<keyword evidence="3" id="KW-1185">Reference proteome</keyword>
<dbReference type="Proteomes" id="UP000000702">
    <property type="component" value="Unassembled WGS sequence"/>
</dbReference>
<dbReference type="VEuPathDB" id="TriTrypDB:TcIL3000_0_52670"/>
<feature type="region of interest" description="Disordered" evidence="1">
    <location>
        <begin position="616"/>
        <end position="682"/>
    </location>
</feature>